<evidence type="ECO:0000256" key="7">
    <source>
        <dbReference type="ARBA" id="ARBA00023125"/>
    </source>
</evidence>
<evidence type="ECO:0000256" key="2">
    <source>
        <dbReference type="ARBA" id="ARBA00011900"/>
    </source>
</evidence>
<dbReference type="Pfam" id="PF02384">
    <property type="entry name" value="N6_Mtase"/>
    <property type="match status" value="1"/>
</dbReference>
<evidence type="ECO:0000256" key="4">
    <source>
        <dbReference type="ARBA" id="ARBA00022679"/>
    </source>
</evidence>
<evidence type="ECO:0000256" key="8">
    <source>
        <dbReference type="ARBA" id="ARBA00047942"/>
    </source>
</evidence>
<dbReference type="AlphaFoldDB" id="A0AAX3UCB3"/>
<evidence type="ECO:0000313" key="12">
    <source>
        <dbReference type="EMBL" id="SDA56769.1"/>
    </source>
</evidence>
<dbReference type="GO" id="GO:0009007">
    <property type="term" value="F:site-specific DNA-methyltransferase (adenine-specific) activity"/>
    <property type="evidence" value="ECO:0007669"/>
    <property type="project" value="UniProtKB-EC"/>
</dbReference>
<reference evidence="13" key="2">
    <citation type="journal article" date="2022" name="Food Funct.">
        <title>Lactobacillus kefiranofaciens ZW18 from Kefir enhances the anti-tumor effect of anti-programmed cell death 1 (PD-1) immunotherapy by modulating the gut microbiota.</title>
        <authorList>
            <person name="Zhao J."/>
            <person name="Wang Y."/>
            <person name="Wang J."/>
            <person name="Lv M."/>
            <person name="Zhou C."/>
            <person name="Jia L."/>
            <person name="Geng W."/>
        </authorList>
    </citation>
    <scope>NUCLEOTIDE SEQUENCE</scope>
    <source>
        <strain evidence="13">ZW18</strain>
    </source>
</reference>
<dbReference type="InterPro" id="IPR000055">
    <property type="entry name" value="Restrct_endonuc_typeI_TRD"/>
</dbReference>
<keyword evidence="3 13" id="KW-0489">Methyltransferase</keyword>
<dbReference type="EMBL" id="CP123735">
    <property type="protein sequence ID" value="WGO85311.1"/>
    <property type="molecule type" value="Genomic_DNA"/>
</dbReference>
<dbReference type="RefSeq" id="WP_013855011.1">
    <property type="nucleotide sequence ID" value="NZ_CP123735.1"/>
</dbReference>
<dbReference type="SUPFAM" id="SSF116734">
    <property type="entry name" value="DNA methylase specificity domain"/>
    <property type="match status" value="1"/>
</dbReference>
<keyword evidence="9" id="KW-0175">Coiled coil</keyword>
<dbReference type="CDD" id="cd02440">
    <property type="entry name" value="AdoMet_MTases"/>
    <property type="match status" value="1"/>
</dbReference>
<sequence>MNNQNAKLNVLYQVNRDEASIIKPIVAGEILLRINKDDRPITKKVEFFSRIFSCKDKSNIFALQELQNWIKDELDDVEDNKLFQTLNYIRKISSQDLIIWLNSKVKHSRIERRIQSSKIDRLAMKLALVKRTDTILDPTSGCEGAWLDILRENKNQQVTIQEINPVLAGIAYLNGKLIKANNLNILVGDVLNDPKYIEDGQLKQFDKVISFPPISMIINSEVINQNSFNRFRYGKIPRRGDYAFISNAISSIADNGKAVLLVADGPLFQSGLAAKIRKNLIDLDLVEAVVSLPSKFLLGTAIPVNLLILNRNKGAFKGKIQFIEADQNGWYEKVLRNFNQLTPLGIEKIVSLYQNKVDQSGVSRVIKNSEYKDTLSVKRYVWPTSIEIDQTTYSISQQNLMDAKMINLGELVEIKRGYNVIRRNENGDTTLALIKITDIDDLVVKNKALSEISISSNPDRYLVRKNDVLFSIRGTLGKIAYVDKSLGNAIANANMVILRPKNNNTNMKWLALYLNSPLGKFFIQQAAGGTTISIISPTDLEQLKVPVIAREKQDKAVEKLEQEKLSLDKQKQELMRKYIQNDNEFFNSWGMDKILHKED</sequence>
<evidence type="ECO:0000313" key="15">
    <source>
        <dbReference type="Proteomes" id="UP001242513"/>
    </source>
</evidence>
<dbReference type="PANTHER" id="PTHR42933:SF3">
    <property type="entry name" value="TYPE I RESTRICTION ENZYME MJAVIII METHYLASE SUBUNIT"/>
    <property type="match status" value="1"/>
</dbReference>
<evidence type="ECO:0000259" key="10">
    <source>
        <dbReference type="Pfam" id="PF01420"/>
    </source>
</evidence>
<dbReference type="REBASE" id="712531">
    <property type="entry name" value="M.LkeZW18ORF7965P"/>
</dbReference>
<keyword evidence="6" id="KW-0680">Restriction system</keyword>
<accession>A0AAX3UCB3</accession>
<comment type="similarity">
    <text evidence="1">Belongs to the type-I restriction system S methylase family.</text>
</comment>
<evidence type="ECO:0000256" key="9">
    <source>
        <dbReference type="SAM" id="Coils"/>
    </source>
</evidence>
<dbReference type="InterPro" id="IPR003356">
    <property type="entry name" value="DNA_methylase_A-5"/>
</dbReference>
<dbReference type="SUPFAM" id="SSF53335">
    <property type="entry name" value="S-adenosyl-L-methionine-dependent methyltransferases"/>
    <property type="match status" value="1"/>
</dbReference>
<comment type="catalytic activity">
    <reaction evidence="8">
        <text>a 2'-deoxyadenosine in DNA + S-adenosyl-L-methionine = an N(6)-methyl-2'-deoxyadenosine in DNA + S-adenosyl-L-homocysteine + H(+)</text>
        <dbReference type="Rhea" id="RHEA:15197"/>
        <dbReference type="Rhea" id="RHEA-COMP:12418"/>
        <dbReference type="Rhea" id="RHEA-COMP:12419"/>
        <dbReference type="ChEBI" id="CHEBI:15378"/>
        <dbReference type="ChEBI" id="CHEBI:57856"/>
        <dbReference type="ChEBI" id="CHEBI:59789"/>
        <dbReference type="ChEBI" id="CHEBI:90615"/>
        <dbReference type="ChEBI" id="CHEBI:90616"/>
        <dbReference type="EC" id="2.1.1.72"/>
    </reaction>
</comment>
<keyword evidence="7" id="KW-0238">DNA-binding</keyword>
<feature type="domain" description="DNA methylase adenine-specific" evidence="11">
    <location>
        <begin position="119"/>
        <end position="384"/>
    </location>
</feature>
<dbReference type="GO" id="GO:0008170">
    <property type="term" value="F:N-methyltransferase activity"/>
    <property type="evidence" value="ECO:0007669"/>
    <property type="project" value="InterPro"/>
</dbReference>
<evidence type="ECO:0000256" key="6">
    <source>
        <dbReference type="ARBA" id="ARBA00022747"/>
    </source>
</evidence>
<keyword evidence="14" id="KW-1185">Reference proteome</keyword>
<dbReference type="InterPro" id="IPR051537">
    <property type="entry name" value="DNA_Adenine_Mtase"/>
</dbReference>
<feature type="domain" description="Type I restriction modification DNA specificity" evidence="10">
    <location>
        <begin position="403"/>
        <end position="568"/>
    </location>
</feature>
<evidence type="ECO:0000256" key="5">
    <source>
        <dbReference type="ARBA" id="ARBA00022691"/>
    </source>
</evidence>
<dbReference type="InterPro" id="IPR044946">
    <property type="entry name" value="Restrct_endonuc_typeI_TRD_sf"/>
</dbReference>
<evidence type="ECO:0000259" key="11">
    <source>
        <dbReference type="Pfam" id="PF02384"/>
    </source>
</evidence>
<evidence type="ECO:0000256" key="1">
    <source>
        <dbReference type="ARBA" id="ARBA00010923"/>
    </source>
</evidence>
<evidence type="ECO:0000313" key="14">
    <source>
        <dbReference type="Proteomes" id="UP000181860"/>
    </source>
</evidence>
<dbReference type="Pfam" id="PF01420">
    <property type="entry name" value="Methylase_S"/>
    <property type="match status" value="1"/>
</dbReference>
<keyword evidence="4" id="KW-0808">Transferase</keyword>
<dbReference type="EMBL" id="FMXC01000014">
    <property type="protein sequence ID" value="SDA56769.1"/>
    <property type="molecule type" value="Genomic_DNA"/>
</dbReference>
<protein>
    <recommendedName>
        <fullName evidence="2">site-specific DNA-methyltransferase (adenine-specific)</fullName>
        <ecNumber evidence="2">2.1.1.72</ecNumber>
    </recommendedName>
</protein>
<organism evidence="13 15">
    <name type="scientific">Lactobacillus kefiranofaciens</name>
    <dbReference type="NCBI Taxonomy" id="267818"/>
    <lineage>
        <taxon>Bacteria</taxon>
        <taxon>Bacillati</taxon>
        <taxon>Bacillota</taxon>
        <taxon>Bacilli</taxon>
        <taxon>Lactobacillales</taxon>
        <taxon>Lactobacillaceae</taxon>
        <taxon>Lactobacillus</taxon>
    </lineage>
</organism>
<dbReference type="InterPro" id="IPR029063">
    <property type="entry name" value="SAM-dependent_MTases_sf"/>
</dbReference>
<dbReference type="PANTHER" id="PTHR42933">
    <property type="entry name" value="SLR6095 PROTEIN"/>
    <property type="match status" value="1"/>
</dbReference>
<dbReference type="Gene3D" id="3.90.220.20">
    <property type="entry name" value="DNA methylase specificity domains"/>
    <property type="match status" value="1"/>
</dbReference>
<dbReference type="GO" id="GO:0009307">
    <property type="term" value="P:DNA restriction-modification system"/>
    <property type="evidence" value="ECO:0007669"/>
    <property type="project" value="UniProtKB-KW"/>
</dbReference>
<reference evidence="12 14" key="1">
    <citation type="submission" date="2016-10" db="EMBL/GenBank/DDBJ databases">
        <authorList>
            <person name="Varghese N."/>
            <person name="Submissions S."/>
        </authorList>
    </citation>
    <scope>NUCLEOTIDE SEQUENCE [LARGE SCALE GENOMIC DNA]</scope>
    <source>
        <strain evidence="12 14">ATCC 43761</strain>
    </source>
</reference>
<feature type="coiled-coil region" evidence="9">
    <location>
        <begin position="550"/>
        <end position="577"/>
    </location>
</feature>
<dbReference type="EC" id="2.1.1.72" evidence="2"/>
<dbReference type="GO" id="GO:0032259">
    <property type="term" value="P:methylation"/>
    <property type="evidence" value="ECO:0007669"/>
    <property type="project" value="UniProtKB-KW"/>
</dbReference>
<reference evidence="13" key="3">
    <citation type="submission" date="2023-04" db="EMBL/GenBank/DDBJ databases">
        <authorList>
            <person name="Wang Y."/>
        </authorList>
    </citation>
    <scope>NUCLEOTIDE SEQUENCE</scope>
    <source>
        <strain evidence="13">ZW18</strain>
    </source>
</reference>
<dbReference type="Proteomes" id="UP001242513">
    <property type="component" value="Chromosome"/>
</dbReference>
<keyword evidence="5" id="KW-0949">S-adenosyl-L-methionine</keyword>
<dbReference type="Proteomes" id="UP000181860">
    <property type="component" value="Unassembled WGS sequence"/>
</dbReference>
<name>A0AAX3UCB3_9LACO</name>
<gene>
    <name evidence="13" type="ORF">QEJ78_07965</name>
    <name evidence="12" type="ORF">SAMN02983011_01383</name>
</gene>
<dbReference type="Gene3D" id="3.40.50.150">
    <property type="entry name" value="Vaccinia Virus protein VP39"/>
    <property type="match status" value="1"/>
</dbReference>
<dbReference type="GO" id="GO:0003677">
    <property type="term" value="F:DNA binding"/>
    <property type="evidence" value="ECO:0007669"/>
    <property type="project" value="UniProtKB-KW"/>
</dbReference>
<evidence type="ECO:0000256" key="3">
    <source>
        <dbReference type="ARBA" id="ARBA00022603"/>
    </source>
</evidence>
<evidence type="ECO:0000313" key="13">
    <source>
        <dbReference type="EMBL" id="WGO85311.1"/>
    </source>
</evidence>
<proteinExistence type="inferred from homology"/>